<feature type="transmembrane region" description="Helical" evidence="1">
    <location>
        <begin position="130"/>
        <end position="150"/>
    </location>
</feature>
<accession>A0ABW2NT18</accession>
<evidence type="ECO:0000256" key="1">
    <source>
        <dbReference type="SAM" id="Phobius"/>
    </source>
</evidence>
<evidence type="ECO:0008006" key="4">
    <source>
        <dbReference type="Google" id="ProtNLM"/>
    </source>
</evidence>
<dbReference type="EMBL" id="JBHTCP010000041">
    <property type="protein sequence ID" value="MFC7372480.1"/>
    <property type="molecule type" value="Genomic_DNA"/>
</dbReference>
<keyword evidence="1" id="KW-0472">Membrane</keyword>
<comment type="caution">
    <text evidence="2">The sequence shown here is derived from an EMBL/GenBank/DDBJ whole genome shotgun (WGS) entry which is preliminary data.</text>
</comment>
<proteinExistence type="predicted"/>
<keyword evidence="3" id="KW-1185">Reference proteome</keyword>
<evidence type="ECO:0000313" key="2">
    <source>
        <dbReference type="EMBL" id="MFC7372480.1"/>
    </source>
</evidence>
<feature type="transmembrane region" description="Helical" evidence="1">
    <location>
        <begin position="40"/>
        <end position="61"/>
    </location>
</feature>
<gene>
    <name evidence="2" type="ORF">ACFQPF_12445</name>
</gene>
<dbReference type="Proteomes" id="UP001596549">
    <property type="component" value="Unassembled WGS sequence"/>
</dbReference>
<keyword evidence="1" id="KW-1133">Transmembrane helix</keyword>
<sequence>MDFILTYKWQFLIAAEILFWLFLVSFLVLRYWFKLHKISALFFILFIVNDLWIATMAFFDYQKTGQFSAYQFVIIIFILYAFTYGKSDFKKLDRFIQVKVAQLKGEPVPEFQTAPKLYGRELAKQERKHFAIHLAIFCIAHLAFFFLFGLHDQLSEHLSLQEIYNSKEGLYPFNNTAINNLSRIWGIILLVDAIISLSYTVFPKEEKKSVFLEK</sequence>
<reference evidence="3" key="1">
    <citation type="journal article" date="2019" name="Int. J. Syst. Evol. Microbiol.">
        <title>The Global Catalogue of Microorganisms (GCM) 10K type strain sequencing project: providing services to taxonomists for standard genome sequencing and annotation.</title>
        <authorList>
            <consortium name="The Broad Institute Genomics Platform"/>
            <consortium name="The Broad Institute Genome Sequencing Center for Infectious Disease"/>
            <person name="Wu L."/>
            <person name="Ma J."/>
        </authorList>
    </citation>
    <scope>NUCLEOTIDE SEQUENCE [LARGE SCALE GENOMIC DNA]</scope>
    <source>
        <strain evidence="3">NBRC 106396</strain>
    </source>
</reference>
<dbReference type="RefSeq" id="WP_379750060.1">
    <property type="nucleotide sequence ID" value="NZ_JBHTCP010000041.1"/>
</dbReference>
<organism evidence="2 3">
    <name type="scientific">Fictibacillus iocasae</name>
    <dbReference type="NCBI Taxonomy" id="2715437"/>
    <lineage>
        <taxon>Bacteria</taxon>
        <taxon>Bacillati</taxon>
        <taxon>Bacillota</taxon>
        <taxon>Bacilli</taxon>
        <taxon>Bacillales</taxon>
        <taxon>Fictibacillaceae</taxon>
        <taxon>Fictibacillus</taxon>
    </lineage>
</organism>
<name>A0ABW2NT18_9BACL</name>
<keyword evidence="1" id="KW-0812">Transmembrane</keyword>
<protein>
    <recommendedName>
        <fullName evidence="4">Integral membrane protein</fullName>
    </recommendedName>
</protein>
<evidence type="ECO:0000313" key="3">
    <source>
        <dbReference type="Proteomes" id="UP001596549"/>
    </source>
</evidence>
<feature type="transmembrane region" description="Helical" evidence="1">
    <location>
        <begin position="12"/>
        <end position="33"/>
    </location>
</feature>
<feature type="transmembrane region" description="Helical" evidence="1">
    <location>
        <begin position="184"/>
        <end position="202"/>
    </location>
</feature>
<feature type="transmembrane region" description="Helical" evidence="1">
    <location>
        <begin position="67"/>
        <end position="85"/>
    </location>
</feature>